<dbReference type="EMBL" id="CP015017">
    <property type="protein sequence ID" value="APC00462.1"/>
    <property type="molecule type" value="Genomic_DNA"/>
</dbReference>
<keyword evidence="1" id="KW-0175">Coiled coil</keyword>
<reference evidence="3" key="1">
    <citation type="journal article" date="2017" name="Appl. Environ. Microbiol.">
        <title>Microdiversification of a pelagic Polynucleobacter species is mainly driven by acquisition of genomic islands from a partially interspecific gene pool.</title>
        <authorList>
            <person name="Hoetzinger M."/>
            <person name="Hahn M.W."/>
            <person name="Jezberova J."/>
            <person name="Schmidt J."/>
            <person name="Koll U."/>
        </authorList>
    </citation>
    <scope>NUCLEOTIDE SEQUENCE</scope>
    <source>
        <strain evidence="3">MWH-RechtKol4</strain>
    </source>
</reference>
<dbReference type="InterPro" id="IPR016047">
    <property type="entry name" value="M23ase_b-sheet_dom"/>
</dbReference>
<feature type="coiled-coil region" evidence="1">
    <location>
        <begin position="66"/>
        <end position="100"/>
    </location>
</feature>
<dbReference type="AlphaFoldDB" id="A0AAC9NI26"/>
<gene>
    <name evidence="3" type="ORF">AOC25_01910</name>
</gene>
<dbReference type="PANTHER" id="PTHR21666:SF270">
    <property type="entry name" value="MUREIN HYDROLASE ACTIVATOR ENVC"/>
    <property type="match status" value="1"/>
</dbReference>
<dbReference type="CDD" id="cd12797">
    <property type="entry name" value="M23_peptidase"/>
    <property type="match status" value="1"/>
</dbReference>
<dbReference type="GO" id="GO:0004222">
    <property type="term" value="F:metalloendopeptidase activity"/>
    <property type="evidence" value="ECO:0007669"/>
    <property type="project" value="TreeGrafter"/>
</dbReference>
<evidence type="ECO:0000313" key="3">
    <source>
        <dbReference type="EMBL" id="APC00462.1"/>
    </source>
</evidence>
<dbReference type="SUPFAM" id="SSF51261">
    <property type="entry name" value="Duplicated hybrid motif"/>
    <property type="match status" value="1"/>
</dbReference>
<evidence type="ECO:0000256" key="1">
    <source>
        <dbReference type="SAM" id="Coils"/>
    </source>
</evidence>
<dbReference type="Proteomes" id="UP000182060">
    <property type="component" value="Chromosome"/>
</dbReference>
<organism evidence="3 4">
    <name type="scientific">Polynucleobacter asymbioticus</name>
    <dbReference type="NCBI Taxonomy" id="576611"/>
    <lineage>
        <taxon>Bacteria</taxon>
        <taxon>Pseudomonadati</taxon>
        <taxon>Pseudomonadota</taxon>
        <taxon>Betaproteobacteria</taxon>
        <taxon>Burkholderiales</taxon>
        <taxon>Burkholderiaceae</taxon>
        <taxon>Polynucleobacter</taxon>
    </lineage>
</organism>
<accession>A0AAC9NI26</accession>
<name>A0AAC9NI26_9BURK</name>
<proteinExistence type="predicted"/>
<dbReference type="Pfam" id="PF01551">
    <property type="entry name" value="Peptidase_M23"/>
    <property type="match status" value="1"/>
</dbReference>
<dbReference type="Gene3D" id="2.70.70.10">
    <property type="entry name" value="Glucose Permease (Domain IIA)"/>
    <property type="match status" value="1"/>
</dbReference>
<dbReference type="PANTHER" id="PTHR21666">
    <property type="entry name" value="PEPTIDASE-RELATED"/>
    <property type="match status" value="1"/>
</dbReference>
<dbReference type="InterPro" id="IPR050570">
    <property type="entry name" value="Cell_wall_metabolism_enzyme"/>
</dbReference>
<sequence length="316" mass="34924">MQLIWVASPTSKIRKFNITRKQIKRLSVIFALLFTLAGSSFYFLGFRLAIKIKPALAQTLGGVVTIEEQKEIEAEYRNKLDELHSHLTTVEQLVVDLQNEKERLVKISTPITIASKISSLTGSGGPYLFPPKEDSRKSSNLFDNLDEVISHSKTLESSLKKLGPQWIQQINILENLPTNPPINAPAHSNYGNRIDPINGRLAFHSGVDFPAPPGTKIYSAGDGKITKIDTDGGYGLFIEMKHTLGTTSKYAHLSKALVKEGDVIHRGQEIGQVGNSGRSTGPHLHFEITEDRNFKNPEEFLISGRKKALGSPSNLD</sequence>
<evidence type="ECO:0000259" key="2">
    <source>
        <dbReference type="Pfam" id="PF01551"/>
    </source>
</evidence>
<dbReference type="InterPro" id="IPR011055">
    <property type="entry name" value="Dup_hybrid_motif"/>
</dbReference>
<feature type="domain" description="M23ase beta-sheet core" evidence="2">
    <location>
        <begin position="203"/>
        <end position="297"/>
    </location>
</feature>
<evidence type="ECO:0000313" key="4">
    <source>
        <dbReference type="Proteomes" id="UP000182060"/>
    </source>
</evidence>
<protein>
    <recommendedName>
        <fullName evidence="2">M23ase beta-sheet core domain-containing protein</fullName>
    </recommendedName>
</protein>
<dbReference type="RefSeq" id="WP_071538689.1">
    <property type="nucleotide sequence ID" value="NZ_CP015016.1"/>
</dbReference>